<sequence>MNVNNPVGTHPFAQIPYQTVKFIISLFYTNYGTSQPRECVGLLFKPTRKNSVKTSQMLKSQTHSLGHQPLLKSVNLKLEPLARERTRKSLRQR</sequence>
<evidence type="ECO:0000313" key="1">
    <source>
        <dbReference type="EMBL" id="PLW38480.1"/>
    </source>
</evidence>
<proteinExistence type="predicted"/>
<dbReference type="EMBL" id="PGCJ01000207">
    <property type="protein sequence ID" value="PLW38480.1"/>
    <property type="molecule type" value="Genomic_DNA"/>
</dbReference>
<organism evidence="1 2">
    <name type="scientific">Puccinia coronata f. sp. avenae</name>
    <dbReference type="NCBI Taxonomy" id="200324"/>
    <lineage>
        <taxon>Eukaryota</taxon>
        <taxon>Fungi</taxon>
        <taxon>Dikarya</taxon>
        <taxon>Basidiomycota</taxon>
        <taxon>Pucciniomycotina</taxon>
        <taxon>Pucciniomycetes</taxon>
        <taxon>Pucciniales</taxon>
        <taxon>Pucciniaceae</taxon>
        <taxon>Puccinia</taxon>
    </lineage>
</organism>
<keyword evidence="2" id="KW-1185">Reference proteome</keyword>
<accession>A0A2N5UL37</accession>
<name>A0A2N5UL37_9BASI</name>
<reference evidence="1 2" key="1">
    <citation type="submission" date="2017-11" db="EMBL/GenBank/DDBJ databases">
        <title>De novo assembly and phasing of dikaryotic genomes from two isolates of Puccinia coronata f. sp. avenae, the causal agent of oat crown rust.</title>
        <authorList>
            <person name="Miller M.E."/>
            <person name="Zhang Y."/>
            <person name="Omidvar V."/>
            <person name="Sperschneider J."/>
            <person name="Schwessinger B."/>
            <person name="Raley C."/>
            <person name="Palmer J.M."/>
            <person name="Garnica D."/>
            <person name="Upadhyaya N."/>
            <person name="Rathjen J."/>
            <person name="Taylor J.M."/>
            <person name="Park R.F."/>
            <person name="Dodds P.N."/>
            <person name="Hirsch C.D."/>
            <person name="Kianian S.F."/>
            <person name="Figueroa M."/>
        </authorList>
    </citation>
    <scope>NUCLEOTIDE SEQUENCE [LARGE SCALE GENOMIC DNA]</scope>
    <source>
        <strain evidence="1">12NC29</strain>
    </source>
</reference>
<gene>
    <name evidence="1" type="ORF">PCANC_12476</name>
</gene>
<protein>
    <submittedName>
        <fullName evidence="1">Uncharacterized protein</fullName>
    </submittedName>
</protein>
<dbReference type="Proteomes" id="UP000235388">
    <property type="component" value="Unassembled WGS sequence"/>
</dbReference>
<evidence type="ECO:0000313" key="2">
    <source>
        <dbReference type="Proteomes" id="UP000235388"/>
    </source>
</evidence>
<dbReference type="AlphaFoldDB" id="A0A2N5UL37"/>
<comment type="caution">
    <text evidence="1">The sequence shown here is derived from an EMBL/GenBank/DDBJ whole genome shotgun (WGS) entry which is preliminary data.</text>
</comment>